<sequence precursor="true">MSIRYKILGWGLCLCAVCSLFSQSEVLAQKEIKPTKPKTLPKQLPRKEGSITDGAIVKIAPEDALHPGYTSLFNGKDFTGWKVPEGDNGHWKIVEGVIDYDAQSEAKEDKNLWTEKEYGDFILSLEWRIKETTGLYKVPIVLADGSELKDANGNMITVELPNADSGIYLRGTPKAQVNIWCWPIGSGEVYSYRRNQSVSPEVRAGVTPKTNADKPVGEWNKFIIIMVKDRLTVILNNEMVLENAQLPDVPEKGPIAFQHHGGKLKDGTFSPASSLMQFRNIYIKELD</sequence>
<feature type="domain" description="3-keto-alpha-glucoside-1,2-lyase/3-keto-2-hydroxy-glucal hydratase" evidence="2">
    <location>
        <begin position="68"/>
        <end position="284"/>
    </location>
</feature>
<reference evidence="3 4" key="1">
    <citation type="submission" date="2019-02" db="EMBL/GenBank/DDBJ databases">
        <title>Deep-cultivation of Planctomycetes and their phenomic and genomic characterization uncovers novel biology.</title>
        <authorList>
            <person name="Wiegand S."/>
            <person name="Jogler M."/>
            <person name="Boedeker C."/>
            <person name="Pinto D."/>
            <person name="Vollmers J."/>
            <person name="Rivas-Marin E."/>
            <person name="Kohn T."/>
            <person name="Peeters S.H."/>
            <person name="Heuer A."/>
            <person name="Rast P."/>
            <person name="Oberbeckmann S."/>
            <person name="Bunk B."/>
            <person name="Jeske O."/>
            <person name="Meyerdierks A."/>
            <person name="Storesund J.E."/>
            <person name="Kallscheuer N."/>
            <person name="Luecker S."/>
            <person name="Lage O.M."/>
            <person name="Pohl T."/>
            <person name="Merkel B.J."/>
            <person name="Hornburger P."/>
            <person name="Mueller R.-W."/>
            <person name="Bruemmer F."/>
            <person name="Labrenz M."/>
            <person name="Spormann A.M."/>
            <person name="Op den Camp H."/>
            <person name="Overmann J."/>
            <person name="Amann R."/>
            <person name="Jetten M.S.M."/>
            <person name="Mascher T."/>
            <person name="Medema M.H."/>
            <person name="Devos D.P."/>
            <person name="Kaster A.-K."/>
            <person name="Ovreas L."/>
            <person name="Rohde M."/>
            <person name="Galperin M.Y."/>
            <person name="Jogler C."/>
        </authorList>
    </citation>
    <scope>NUCLEOTIDE SEQUENCE [LARGE SCALE GENOMIC DNA]</scope>
    <source>
        <strain evidence="3 4">Pan161</strain>
    </source>
</reference>
<feature type="signal peptide" evidence="1">
    <location>
        <begin position="1"/>
        <end position="28"/>
    </location>
</feature>
<dbReference type="Gene3D" id="2.60.120.560">
    <property type="entry name" value="Exo-inulinase, domain 1"/>
    <property type="match status" value="1"/>
</dbReference>
<organism evidence="3 4">
    <name type="scientific">Gimesia algae</name>
    <dbReference type="NCBI Taxonomy" id="2527971"/>
    <lineage>
        <taxon>Bacteria</taxon>
        <taxon>Pseudomonadati</taxon>
        <taxon>Planctomycetota</taxon>
        <taxon>Planctomycetia</taxon>
        <taxon>Planctomycetales</taxon>
        <taxon>Planctomycetaceae</taxon>
        <taxon>Gimesia</taxon>
    </lineage>
</organism>
<protein>
    <recommendedName>
        <fullName evidence="2">3-keto-alpha-glucoside-1,2-lyase/3-keto-2-hydroxy-glucal hydratase domain-containing protein</fullName>
    </recommendedName>
</protein>
<accession>A0A517VBX4</accession>
<keyword evidence="4" id="KW-1185">Reference proteome</keyword>
<proteinExistence type="predicted"/>
<evidence type="ECO:0000259" key="2">
    <source>
        <dbReference type="Pfam" id="PF06439"/>
    </source>
</evidence>
<evidence type="ECO:0000313" key="4">
    <source>
        <dbReference type="Proteomes" id="UP000316855"/>
    </source>
</evidence>
<evidence type="ECO:0000256" key="1">
    <source>
        <dbReference type="SAM" id="SignalP"/>
    </source>
</evidence>
<dbReference type="KEGG" id="gax:Pan161_21490"/>
<gene>
    <name evidence="3" type="ORF">Pan161_21490</name>
</gene>
<dbReference type="Pfam" id="PF06439">
    <property type="entry name" value="3keto-disac_hyd"/>
    <property type="match status" value="1"/>
</dbReference>
<dbReference type="RefSeq" id="WP_145226477.1">
    <property type="nucleotide sequence ID" value="NZ_CP036343.1"/>
</dbReference>
<feature type="chain" id="PRO_5022243219" description="3-keto-alpha-glucoside-1,2-lyase/3-keto-2-hydroxy-glucal hydratase domain-containing protein" evidence="1">
    <location>
        <begin position="29"/>
        <end position="287"/>
    </location>
</feature>
<keyword evidence="1" id="KW-0732">Signal</keyword>
<name>A0A517VBX4_9PLAN</name>
<dbReference type="AlphaFoldDB" id="A0A517VBX4"/>
<evidence type="ECO:0000313" key="3">
    <source>
        <dbReference type="EMBL" id="QDT90496.1"/>
    </source>
</evidence>
<dbReference type="EMBL" id="CP036343">
    <property type="protein sequence ID" value="QDT90496.1"/>
    <property type="molecule type" value="Genomic_DNA"/>
</dbReference>
<dbReference type="InterPro" id="IPR010496">
    <property type="entry name" value="AL/BT2_dom"/>
</dbReference>
<dbReference type="Proteomes" id="UP000316855">
    <property type="component" value="Chromosome"/>
</dbReference>
<dbReference type="GO" id="GO:0016787">
    <property type="term" value="F:hydrolase activity"/>
    <property type="evidence" value="ECO:0007669"/>
    <property type="project" value="InterPro"/>
</dbReference>
<dbReference type="OrthoDB" id="257393at2"/>